<evidence type="ECO:0000256" key="1">
    <source>
        <dbReference type="SAM" id="MobiDB-lite"/>
    </source>
</evidence>
<accession>A0A7S1KXZ1</accession>
<feature type="region of interest" description="Disordered" evidence="1">
    <location>
        <begin position="321"/>
        <end position="355"/>
    </location>
</feature>
<reference evidence="2" key="1">
    <citation type="submission" date="2021-01" db="EMBL/GenBank/DDBJ databases">
        <authorList>
            <person name="Corre E."/>
            <person name="Pelletier E."/>
            <person name="Niang G."/>
            <person name="Scheremetjew M."/>
            <person name="Finn R."/>
            <person name="Kale V."/>
            <person name="Holt S."/>
            <person name="Cochrane G."/>
            <person name="Meng A."/>
            <person name="Brown T."/>
            <person name="Cohen L."/>
        </authorList>
    </citation>
    <scope>NUCLEOTIDE SEQUENCE</scope>
    <source>
        <strain evidence="2">CCAP 1951/1</strain>
    </source>
</reference>
<dbReference type="EMBL" id="HBGF01001194">
    <property type="protein sequence ID" value="CAD9089155.1"/>
    <property type="molecule type" value="Transcribed_RNA"/>
</dbReference>
<proteinExistence type="predicted"/>
<protein>
    <submittedName>
        <fullName evidence="2">Uncharacterized protein</fullName>
    </submittedName>
</protein>
<organism evidence="2">
    <name type="scientific">Neobodo designis</name>
    <name type="common">Flagellated protozoan</name>
    <name type="synonym">Bodo designis</name>
    <dbReference type="NCBI Taxonomy" id="312471"/>
    <lineage>
        <taxon>Eukaryota</taxon>
        <taxon>Discoba</taxon>
        <taxon>Euglenozoa</taxon>
        <taxon>Kinetoplastea</taxon>
        <taxon>Metakinetoplastina</taxon>
        <taxon>Neobodonida</taxon>
        <taxon>Neobodo</taxon>
    </lineage>
</organism>
<name>A0A7S1KXZ1_NEODS</name>
<gene>
    <name evidence="2" type="ORF">NDES1114_LOCUS825</name>
</gene>
<dbReference type="AlphaFoldDB" id="A0A7S1KXZ1"/>
<sequence>MLMRALAERSTDALLQKNADEEYRRLFRRVLEAFGGLQELQSSLFKLVGLPAVEKSPTKTNTIRDADYADAVYTFEALLEHCARNARLDLFLDKSTDSQQRGLDDAANILAQHRPPTDAAGDAARKVLSNALFQWHAARLSFKLDDILTQALQVAGDVDGEGGSSTLAAAILAKALCDRLQTKETLPAPQRTTSNEPKSTKFVLMRVDESGVVRPVPVLVPAGQIGWTPACLTGKLDFDQPDLGVLARFGDQTVHIARYRRDQELWQRHHSCPKIRFGFVVGVQLSAPAAAYFRVIGTGAKCPSCGASLPMTLSEQDTPMEVNAVGYAHEQSDEESEESEHGLTSADDGDGAAVA</sequence>
<evidence type="ECO:0000313" key="2">
    <source>
        <dbReference type="EMBL" id="CAD9089155.1"/>
    </source>
</evidence>